<dbReference type="GO" id="GO:0005524">
    <property type="term" value="F:ATP binding"/>
    <property type="evidence" value="ECO:0007669"/>
    <property type="project" value="UniProtKB-UniRule"/>
</dbReference>
<dbReference type="NCBIfam" id="TIGR00244">
    <property type="entry name" value="transcriptional regulator NrdR"/>
    <property type="match status" value="1"/>
</dbReference>
<keyword evidence="1 7" id="KW-0678">Repressor</keyword>
<evidence type="ECO:0000313" key="10">
    <source>
        <dbReference type="Proteomes" id="UP000230564"/>
    </source>
</evidence>
<sequence length="164" mass="19564">MNCPICNSQDTKVIDSRLSGEGFSIRRRRACRKCNFRFSTLEEVEILDLVVIKRDGRRETYNRDKLIKGLRTSLEKRPYLEENFHKLIREIERDIQKKATSEITTKQLGDIVIKRLKFFDQVAYIRYASVYRSFKDVQTFQKELNRLLKKKTASVRKIGKKKRK</sequence>
<feature type="zinc finger region" evidence="7">
    <location>
        <begin position="3"/>
        <end position="34"/>
    </location>
</feature>
<organism evidence="9 10">
    <name type="scientific">Candidatus Komeilibacteria bacterium CG11_big_fil_rev_8_21_14_0_20_36_20</name>
    <dbReference type="NCBI Taxonomy" id="1974477"/>
    <lineage>
        <taxon>Bacteria</taxon>
        <taxon>Candidatus Komeiliibacteriota</taxon>
    </lineage>
</organism>
<dbReference type="InterPro" id="IPR055173">
    <property type="entry name" value="NrdR-like_N"/>
</dbReference>
<evidence type="ECO:0000256" key="5">
    <source>
        <dbReference type="ARBA" id="ARBA00023125"/>
    </source>
</evidence>
<gene>
    <name evidence="7" type="primary">nrdR</name>
    <name evidence="9" type="ORF">COV55_01350</name>
</gene>
<dbReference type="GO" id="GO:0008270">
    <property type="term" value="F:zinc ion binding"/>
    <property type="evidence" value="ECO:0007669"/>
    <property type="project" value="UniProtKB-UniRule"/>
</dbReference>
<keyword evidence="7" id="KW-0863">Zinc-finger</keyword>
<accession>A0A2H0NG54</accession>
<dbReference type="InterPro" id="IPR005144">
    <property type="entry name" value="ATP-cone_dom"/>
</dbReference>
<keyword evidence="7" id="KW-0862">Zinc</keyword>
<comment type="similarity">
    <text evidence="7">Belongs to the NrdR family.</text>
</comment>
<dbReference type="EMBL" id="PCWQ01000007">
    <property type="protein sequence ID" value="PIR07056.1"/>
    <property type="molecule type" value="Genomic_DNA"/>
</dbReference>
<proteinExistence type="inferred from homology"/>
<keyword evidence="4 7" id="KW-0805">Transcription regulation</keyword>
<dbReference type="Pfam" id="PF03477">
    <property type="entry name" value="ATP-cone"/>
    <property type="match status" value="1"/>
</dbReference>
<dbReference type="InterPro" id="IPR003796">
    <property type="entry name" value="RNR_NrdR-like"/>
</dbReference>
<reference evidence="9 10" key="1">
    <citation type="submission" date="2017-09" db="EMBL/GenBank/DDBJ databases">
        <title>Depth-based differentiation of microbial function through sediment-hosted aquifers and enrichment of novel symbionts in the deep terrestrial subsurface.</title>
        <authorList>
            <person name="Probst A.J."/>
            <person name="Ladd B."/>
            <person name="Jarett J.K."/>
            <person name="Geller-Mcgrath D.E."/>
            <person name="Sieber C.M."/>
            <person name="Emerson J.B."/>
            <person name="Anantharaman K."/>
            <person name="Thomas B.C."/>
            <person name="Malmstrom R."/>
            <person name="Stieglmeier M."/>
            <person name="Klingl A."/>
            <person name="Woyke T."/>
            <person name="Ryan C.M."/>
            <person name="Banfield J.F."/>
        </authorList>
    </citation>
    <scope>NUCLEOTIDE SEQUENCE [LARGE SCALE GENOMIC DNA]</scope>
    <source>
        <strain evidence="9">CG11_big_fil_rev_8_21_14_0_20_36_20</strain>
    </source>
</reference>
<keyword evidence="6 7" id="KW-0804">Transcription</keyword>
<comment type="caution">
    <text evidence="9">The sequence shown here is derived from an EMBL/GenBank/DDBJ whole genome shotgun (WGS) entry which is preliminary data.</text>
</comment>
<comment type="cofactor">
    <cofactor evidence="7">
        <name>Zn(2+)</name>
        <dbReference type="ChEBI" id="CHEBI:29105"/>
    </cofactor>
    <text evidence="7">Binds 1 zinc ion.</text>
</comment>
<evidence type="ECO:0000256" key="4">
    <source>
        <dbReference type="ARBA" id="ARBA00023015"/>
    </source>
</evidence>
<keyword evidence="7" id="KW-0479">Metal-binding</keyword>
<comment type="function">
    <text evidence="7">Negatively regulates transcription of bacterial ribonucleotide reductase nrd genes and operons by binding to NrdR-boxes.</text>
</comment>
<protein>
    <recommendedName>
        <fullName evidence="7">Transcriptional repressor NrdR</fullName>
    </recommendedName>
</protein>
<dbReference type="Proteomes" id="UP000230564">
    <property type="component" value="Unassembled WGS sequence"/>
</dbReference>
<dbReference type="AlphaFoldDB" id="A0A2H0NG54"/>
<evidence type="ECO:0000256" key="1">
    <source>
        <dbReference type="ARBA" id="ARBA00022491"/>
    </source>
</evidence>
<evidence type="ECO:0000256" key="3">
    <source>
        <dbReference type="ARBA" id="ARBA00022840"/>
    </source>
</evidence>
<dbReference type="HAMAP" id="MF_00440">
    <property type="entry name" value="NrdR"/>
    <property type="match status" value="1"/>
</dbReference>
<dbReference type="GO" id="GO:0045892">
    <property type="term" value="P:negative regulation of DNA-templated transcription"/>
    <property type="evidence" value="ECO:0007669"/>
    <property type="project" value="UniProtKB-UniRule"/>
</dbReference>
<evidence type="ECO:0000256" key="7">
    <source>
        <dbReference type="HAMAP-Rule" id="MF_00440"/>
    </source>
</evidence>
<keyword evidence="2 7" id="KW-0547">Nucleotide-binding</keyword>
<dbReference type="PANTHER" id="PTHR30455:SF2">
    <property type="entry name" value="TRANSCRIPTIONAL REPRESSOR NRDR"/>
    <property type="match status" value="1"/>
</dbReference>
<dbReference type="PROSITE" id="PS51161">
    <property type="entry name" value="ATP_CONE"/>
    <property type="match status" value="1"/>
</dbReference>
<dbReference type="Pfam" id="PF22811">
    <property type="entry name" value="Zn_ribbon_NrdR"/>
    <property type="match status" value="1"/>
</dbReference>
<evidence type="ECO:0000313" key="9">
    <source>
        <dbReference type="EMBL" id="PIR07056.1"/>
    </source>
</evidence>
<evidence type="ECO:0000256" key="6">
    <source>
        <dbReference type="ARBA" id="ARBA00023163"/>
    </source>
</evidence>
<evidence type="ECO:0000256" key="2">
    <source>
        <dbReference type="ARBA" id="ARBA00022741"/>
    </source>
</evidence>
<keyword evidence="3 7" id="KW-0067">ATP-binding</keyword>
<keyword evidence="5 7" id="KW-0238">DNA-binding</keyword>
<name>A0A2H0NG54_9BACT</name>
<dbReference type="GO" id="GO:0003677">
    <property type="term" value="F:DNA binding"/>
    <property type="evidence" value="ECO:0007669"/>
    <property type="project" value="UniProtKB-KW"/>
</dbReference>
<evidence type="ECO:0000259" key="8">
    <source>
        <dbReference type="PROSITE" id="PS51161"/>
    </source>
</evidence>
<feature type="domain" description="ATP-cone" evidence="8">
    <location>
        <begin position="49"/>
        <end position="139"/>
    </location>
</feature>
<dbReference type="PANTHER" id="PTHR30455">
    <property type="entry name" value="TRANSCRIPTIONAL REPRESSOR NRDR"/>
    <property type="match status" value="1"/>
</dbReference>